<dbReference type="Pfam" id="PF00004">
    <property type="entry name" value="AAA"/>
    <property type="match status" value="1"/>
</dbReference>
<evidence type="ECO:0000313" key="9">
    <source>
        <dbReference type="Proteomes" id="UP001177597"/>
    </source>
</evidence>
<evidence type="ECO:0000256" key="2">
    <source>
        <dbReference type="ARBA" id="ARBA00022737"/>
    </source>
</evidence>
<dbReference type="GO" id="GO:0034605">
    <property type="term" value="P:cellular response to heat"/>
    <property type="evidence" value="ECO:0007669"/>
    <property type="project" value="TreeGrafter"/>
</dbReference>
<dbReference type="Pfam" id="PF17871">
    <property type="entry name" value="AAA_lid_9"/>
    <property type="match status" value="1"/>
</dbReference>
<dbReference type="Proteomes" id="UP001177597">
    <property type="component" value="Chromosome"/>
</dbReference>
<accession>A0AA95GEV2</accession>
<dbReference type="InterPro" id="IPR003959">
    <property type="entry name" value="ATPase_AAA_core"/>
</dbReference>
<dbReference type="Gene3D" id="3.40.50.300">
    <property type="entry name" value="P-loop containing nucleotide triphosphate hydrolases"/>
    <property type="match status" value="3"/>
</dbReference>
<keyword evidence="3" id="KW-0547">Nucleotide-binding</keyword>
<dbReference type="InterPro" id="IPR036628">
    <property type="entry name" value="Clp_N_dom_sf"/>
</dbReference>
<comment type="similarity">
    <text evidence="1">Belongs to the ClpA/ClpB family.</text>
</comment>
<dbReference type="Pfam" id="PF10431">
    <property type="entry name" value="ClpB_D2-small"/>
    <property type="match status" value="1"/>
</dbReference>
<evidence type="ECO:0000256" key="5">
    <source>
        <dbReference type="ARBA" id="ARBA00023186"/>
    </source>
</evidence>
<feature type="domain" description="AAA+ ATPase" evidence="6">
    <location>
        <begin position="573"/>
        <end position="730"/>
    </location>
</feature>
<dbReference type="Pfam" id="PF02861">
    <property type="entry name" value="Clp_N"/>
    <property type="match status" value="1"/>
</dbReference>
<organism evidence="8 9">
    <name type="scientific">Arsenophonus nasoniae</name>
    <name type="common">son-killer infecting Nasonia vitripennis</name>
    <dbReference type="NCBI Taxonomy" id="638"/>
    <lineage>
        <taxon>Bacteria</taxon>
        <taxon>Pseudomonadati</taxon>
        <taxon>Pseudomonadota</taxon>
        <taxon>Gammaproteobacteria</taxon>
        <taxon>Enterobacterales</taxon>
        <taxon>Morganellaceae</taxon>
        <taxon>Arsenophonus</taxon>
    </lineage>
</organism>
<dbReference type="InterPro" id="IPR027417">
    <property type="entry name" value="P-loop_NTPase"/>
</dbReference>
<evidence type="ECO:0000256" key="1">
    <source>
        <dbReference type="ARBA" id="ARBA00008675"/>
    </source>
</evidence>
<dbReference type="InterPro" id="IPR050130">
    <property type="entry name" value="ClpA_ClpB"/>
</dbReference>
<dbReference type="GO" id="GO:0005524">
    <property type="term" value="F:ATP binding"/>
    <property type="evidence" value="ECO:0007669"/>
    <property type="project" value="UniProtKB-KW"/>
</dbReference>
<feature type="domain" description="Clp ATPase C-terminal" evidence="7">
    <location>
        <begin position="751"/>
        <end position="841"/>
    </location>
</feature>
<dbReference type="RefSeq" id="WP_280629110.1">
    <property type="nucleotide sequence ID" value="NZ_CP123498.1"/>
</dbReference>
<evidence type="ECO:0000313" key="8">
    <source>
        <dbReference type="EMBL" id="WGL95033.1"/>
    </source>
</evidence>
<dbReference type="EMBL" id="CP123498">
    <property type="protein sequence ID" value="WGL95033.1"/>
    <property type="molecule type" value="Genomic_DNA"/>
</dbReference>
<dbReference type="CDD" id="cd19499">
    <property type="entry name" value="RecA-like_ClpB_Hsp104-like"/>
    <property type="match status" value="1"/>
</dbReference>
<feature type="domain" description="AAA+ ATPase" evidence="6">
    <location>
        <begin position="206"/>
        <end position="350"/>
    </location>
</feature>
<dbReference type="PANTHER" id="PTHR11638:SF184">
    <property type="entry name" value="ATPASE WITH CHAPERONE ACTIVITY"/>
    <property type="match status" value="1"/>
</dbReference>
<keyword evidence="5" id="KW-0143">Chaperone</keyword>
<dbReference type="AlphaFoldDB" id="A0AA95GEV2"/>
<dbReference type="FunFam" id="3.40.50.300:FF:000025">
    <property type="entry name" value="ATP-dependent Clp protease subunit"/>
    <property type="match status" value="1"/>
</dbReference>
<dbReference type="InterPro" id="IPR017729">
    <property type="entry name" value="ATPase_T6SS_ClpV1"/>
</dbReference>
<sequence>MSSNLKQIINNLSLPARECLDSVASLAVSHTHHEIESEHLLLILLEKQTQLVEQLCYHANGDALKLLEACQSSLAQLRSGCHRAPVFSVMLTDWLESAWMYATIRWQMDKLSPLLLLATLLAERKLHQGLPLYLQQALQINSELLDKAVEMLMQQSVTPAEPQGQASALMKYAHHLTQAARDNKLDPVLGREKEIRQLIDILLRRRQNNPLLTGEAGVGKTALVEGLAQRIVAGNIPAALANVELFTLDFGLLQAGASIKGEFESRLQQLLDEVKNYPLPIILFIDEAHTLIGAGGQAGQNDAANLLKPALARGELRTIAATTQAEYKKYFEKDAVLARRFQLIKVDEPTQEVAIAMLRAMVPMMEQHHGVRILESAVTEAVQLAARYITGRQLPDKSVTLLDSACARVAISQCSEPGPIEDLRAMLAQRNVERQSLLREGSPEHENISRHIERLQTSLNALLPEYEQQQRLVQAIKAAGENEIEIAPLRRELHARHQQHAYVFDCVDAVCVADIVSGWTGIPLGRMVENERDVLINLEQRLASRIMGQDHALAQIARQIRIAKAQLADPQKPCGVFMLVGPSGVGKTETAIALAHEMYGGERSMITVNMSEYQEAHSVAGLKGAPPGYVGYGQGGVFTESVRRRPYSVILLDEVEKAHPDVLELFFQVFDKGVMEDAEGQRIDFCNSLIILTSNVGSELIMRAMRQGVKEGDTVRAAELDDIQQFLQPELKRFFPAAFLGRLQVIPYLPVEGEVLQKIIRHKLAKIVVRFEKATQLLLSYSDSLVEYLAGHCLIAESGAREIDNLLLQQVLPLLSDSLLSGNMVNRSHIYLDVQDNSVCFNAISSDK</sequence>
<dbReference type="PRINTS" id="PR00300">
    <property type="entry name" value="CLPPROTEASEA"/>
</dbReference>
<dbReference type="NCBIfam" id="TIGR03345">
    <property type="entry name" value="VI_ClpV1"/>
    <property type="match status" value="1"/>
</dbReference>
<dbReference type="GO" id="GO:0016887">
    <property type="term" value="F:ATP hydrolysis activity"/>
    <property type="evidence" value="ECO:0007669"/>
    <property type="project" value="InterPro"/>
</dbReference>
<dbReference type="InterPro" id="IPR003593">
    <property type="entry name" value="AAA+_ATPase"/>
</dbReference>
<keyword evidence="4" id="KW-0067">ATP-binding</keyword>
<dbReference type="InterPro" id="IPR019489">
    <property type="entry name" value="Clp_ATPase_C"/>
</dbReference>
<dbReference type="InterPro" id="IPR004176">
    <property type="entry name" value="Clp_R_N"/>
</dbReference>
<dbReference type="InterPro" id="IPR018368">
    <property type="entry name" value="ClpA/B_CS1"/>
</dbReference>
<dbReference type="SUPFAM" id="SSF52540">
    <property type="entry name" value="P-loop containing nucleoside triphosphate hydrolases"/>
    <property type="match status" value="2"/>
</dbReference>
<evidence type="ECO:0000259" key="7">
    <source>
        <dbReference type="SMART" id="SM01086"/>
    </source>
</evidence>
<dbReference type="SMART" id="SM01086">
    <property type="entry name" value="ClpB_D2-small"/>
    <property type="match status" value="1"/>
</dbReference>
<evidence type="ECO:0000256" key="4">
    <source>
        <dbReference type="ARBA" id="ARBA00022840"/>
    </source>
</evidence>
<dbReference type="PROSITE" id="PS00870">
    <property type="entry name" value="CLPAB_1"/>
    <property type="match status" value="1"/>
</dbReference>
<proteinExistence type="inferred from homology"/>
<name>A0AA95GEV2_9GAMM</name>
<gene>
    <name evidence="8" type="primary">tssH</name>
    <name evidence="8" type="ORF">QE207_15400</name>
</gene>
<dbReference type="SUPFAM" id="SSF81923">
    <property type="entry name" value="Double Clp-N motif"/>
    <property type="match status" value="1"/>
</dbReference>
<dbReference type="InterPro" id="IPR001270">
    <property type="entry name" value="ClpA/B"/>
</dbReference>
<dbReference type="Gene3D" id="1.10.8.60">
    <property type="match status" value="1"/>
</dbReference>
<dbReference type="Gene3D" id="1.10.1780.10">
    <property type="entry name" value="Clp, N-terminal domain"/>
    <property type="match status" value="1"/>
</dbReference>
<reference evidence="8" key="1">
    <citation type="submission" date="2023-04" db="EMBL/GenBank/DDBJ databases">
        <title>Genome dynamics across the evolutionary transition to endosymbiosis.</title>
        <authorList>
            <person name="Siozios S."/>
            <person name="Nadal-Jimenez P."/>
            <person name="Azagi T."/>
            <person name="Sprong H."/>
            <person name="Frost C.L."/>
            <person name="Parratt S.R."/>
            <person name="Taylor G."/>
            <person name="Brettell L."/>
            <person name="Lew K.C."/>
            <person name="Croft L."/>
            <person name="King K.C."/>
            <person name="Brockhurst M.A."/>
            <person name="Hypsa V."/>
            <person name="Novakova E."/>
            <person name="Darby A.C."/>
            <person name="Hurst G.D.D."/>
        </authorList>
    </citation>
    <scope>NUCLEOTIDE SEQUENCE</scope>
    <source>
        <strain evidence="8">AIh</strain>
    </source>
</reference>
<dbReference type="SMART" id="SM00382">
    <property type="entry name" value="AAA"/>
    <property type="match status" value="2"/>
</dbReference>
<evidence type="ECO:0000256" key="3">
    <source>
        <dbReference type="ARBA" id="ARBA00022741"/>
    </source>
</evidence>
<keyword evidence="2" id="KW-0677">Repeat</keyword>
<dbReference type="CDD" id="cd00009">
    <property type="entry name" value="AAA"/>
    <property type="match status" value="1"/>
</dbReference>
<dbReference type="GO" id="GO:0005737">
    <property type="term" value="C:cytoplasm"/>
    <property type="evidence" value="ECO:0007669"/>
    <property type="project" value="TreeGrafter"/>
</dbReference>
<dbReference type="Pfam" id="PF07724">
    <property type="entry name" value="AAA_2"/>
    <property type="match status" value="1"/>
</dbReference>
<dbReference type="PANTHER" id="PTHR11638">
    <property type="entry name" value="ATP-DEPENDENT CLP PROTEASE"/>
    <property type="match status" value="1"/>
</dbReference>
<dbReference type="InterPro" id="IPR041546">
    <property type="entry name" value="ClpA/ClpB_AAA_lid"/>
</dbReference>
<protein>
    <submittedName>
        <fullName evidence="8">Type VI secretion system ATPase TssH</fullName>
    </submittedName>
</protein>
<evidence type="ECO:0000259" key="6">
    <source>
        <dbReference type="SMART" id="SM00382"/>
    </source>
</evidence>